<dbReference type="AlphaFoldDB" id="A0A2P2KUN2"/>
<protein>
    <submittedName>
        <fullName evidence="1">CMP-sialic acid transporter 1 isoform X3</fullName>
    </submittedName>
</protein>
<sequence length="28" mass="3384">MIAYTGRISNFMRGYLFQHTCFFFSFTP</sequence>
<reference evidence="1" key="1">
    <citation type="submission" date="2018-02" db="EMBL/GenBank/DDBJ databases">
        <title>Rhizophora mucronata_Transcriptome.</title>
        <authorList>
            <person name="Meera S.P."/>
            <person name="Sreeshan A."/>
            <person name="Augustine A."/>
        </authorList>
    </citation>
    <scope>NUCLEOTIDE SEQUENCE</scope>
    <source>
        <tissue evidence="1">Leaf</tissue>
    </source>
</reference>
<name>A0A2P2KUN2_RHIMU</name>
<evidence type="ECO:0000313" key="1">
    <source>
        <dbReference type="EMBL" id="MBX09444.1"/>
    </source>
</evidence>
<organism evidence="1">
    <name type="scientific">Rhizophora mucronata</name>
    <name type="common">Asiatic mangrove</name>
    <dbReference type="NCBI Taxonomy" id="61149"/>
    <lineage>
        <taxon>Eukaryota</taxon>
        <taxon>Viridiplantae</taxon>
        <taxon>Streptophyta</taxon>
        <taxon>Embryophyta</taxon>
        <taxon>Tracheophyta</taxon>
        <taxon>Spermatophyta</taxon>
        <taxon>Magnoliopsida</taxon>
        <taxon>eudicotyledons</taxon>
        <taxon>Gunneridae</taxon>
        <taxon>Pentapetalae</taxon>
        <taxon>rosids</taxon>
        <taxon>fabids</taxon>
        <taxon>Malpighiales</taxon>
        <taxon>Rhizophoraceae</taxon>
        <taxon>Rhizophora</taxon>
    </lineage>
</organism>
<proteinExistence type="predicted"/>
<dbReference type="EMBL" id="GGEC01028960">
    <property type="protein sequence ID" value="MBX09444.1"/>
    <property type="molecule type" value="Transcribed_RNA"/>
</dbReference>
<accession>A0A2P2KUN2</accession>